<feature type="region of interest" description="Disordered" evidence="1">
    <location>
        <begin position="551"/>
        <end position="608"/>
    </location>
</feature>
<feature type="compositionally biased region" description="Polar residues" evidence="1">
    <location>
        <begin position="1156"/>
        <end position="1172"/>
    </location>
</feature>
<feature type="compositionally biased region" description="Low complexity" evidence="1">
    <location>
        <begin position="581"/>
        <end position="596"/>
    </location>
</feature>
<feature type="region of interest" description="Disordered" evidence="1">
    <location>
        <begin position="696"/>
        <end position="715"/>
    </location>
</feature>
<feature type="region of interest" description="Disordered" evidence="1">
    <location>
        <begin position="267"/>
        <end position="292"/>
    </location>
</feature>
<feature type="compositionally biased region" description="Basic and acidic residues" evidence="1">
    <location>
        <begin position="742"/>
        <end position="768"/>
    </location>
</feature>
<comment type="caution">
    <text evidence="2">The sequence shown here is derived from an EMBL/GenBank/DDBJ whole genome shotgun (WGS) entry which is preliminary data.</text>
</comment>
<evidence type="ECO:0000313" key="2">
    <source>
        <dbReference type="EMBL" id="CAH3128218.1"/>
    </source>
</evidence>
<evidence type="ECO:0000313" key="3">
    <source>
        <dbReference type="Proteomes" id="UP001159428"/>
    </source>
</evidence>
<feature type="compositionally biased region" description="Polar residues" evidence="1">
    <location>
        <begin position="237"/>
        <end position="253"/>
    </location>
</feature>
<feature type="compositionally biased region" description="Polar residues" evidence="1">
    <location>
        <begin position="1027"/>
        <end position="1040"/>
    </location>
</feature>
<gene>
    <name evidence="2" type="ORF">PMEA_00013372</name>
</gene>
<reference evidence="2 3" key="1">
    <citation type="submission" date="2022-05" db="EMBL/GenBank/DDBJ databases">
        <authorList>
            <consortium name="Genoscope - CEA"/>
            <person name="William W."/>
        </authorList>
    </citation>
    <scope>NUCLEOTIDE SEQUENCE [LARGE SCALE GENOMIC DNA]</scope>
</reference>
<organism evidence="2 3">
    <name type="scientific">Pocillopora meandrina</name>
    <dbReference type="NCBI Taxonomy" id="46732"/>
    <lineage>
        <taxon>Eukaryota</taxon>
        <taxon>Metazoa</taxon>
        <taxon>Cnidaria</taxon>
        <taxon>Anthozoa</taxon>
        <taxon>Hexacorallia</taxon>
        <taxon>Scleractinia</taxon>
        <taxon>Astrocoeniina</taxon>
        <taxon>Pocilloporidae</taxon>
        <taxon>Pocillopora</taxon>
    </lineage>
</organism>
<feature type="region of interest" description="Disordered" evidence="1">
    <location>
        <begin position="654"/>
        <end position="680"/>
    </location>
</feature>
<feature type="compositionally biased region" description="Polar residues" evidence="1">
    <location>
        <begin position="162"/>
        <end position="172"/>
    </location>
</feature>
<feature type="compositionally biased region" description="Basic and acidic residues" evidence="1">
    <location>
        <begin position="221"/>
        <end position="235"/>
    </location>
</feature>
<feature type="compositionally biased region" description="Basic and acidic residues" evidence="1">
    <location>
        <begin position="1085"/>
        <end position="1110"/>
    </location>
</feature>
<feature type="compositionally biased region" description="Basic and acidic residues" evidence="1">
    <location>
        <begin position="853"/>
        <end position="872"/>
    </location>
</feature>
<evidence type="ECO:0000256" key="1">
    <source>
        <dbReference type="SAM" id="MobiDB-lite"/>
    </source>
</evidence>
<accession>A0AAU9WWD6</accession>
<feature type="compositionally biased region" description="Acidic residues" evidence="1">
    <location>
        <begin position="175"/>
        <end position="190"/>
    </location>
</feature>
<feature type="region of interest" description="Disordered" evidence="1">
    <location>
        <begin position="374"/>
        <end position="412"/>
    </location>
</feature>
<dbReference type="EMBL" id="CALNXJ010000023">
    <property type="protein sequence ID" value="CAH3128218.1"/>
    <property type="molecule type" value="Genomic_DNA"/>
</dbReference>
<feature type="compositionally biased region" description="Low complexity" evidence="1">
    <location>
        <begin position="889"/>
        <end position="905"/>
    </location>
</feature>
<proteinExistence type="predicted"/>
<feature type="compositionally biased region" description="Basic and acidic residues" evidence="1">
    <location>
        <begin position="150"/>
        <end position="161"/>
    </location>
</feature>
<feature type="compositionally biased region" description="Acidic residues" evidence="1">
    <location>
        <begin position="1257"/>
        <end position="1267"/>
    </location>
</feature>
<feature type="region of interest" description="Disordered" evidence="1">
    <location>
        <begin position="206"/>
        <end position="253"/>
    </location>
</feature>
<keyword evidence="3" id="KW-1185">Reference proteome</keyword>
<feature type="compositionally biased region" description="Low complexity" evidence="1">
    <location>
        <begin position="374"/>
        <end position="391"/>
    </location>
</feature>
<feature type="compositionally biased region" description="Polar residues" evidence="1">
    <location>
        <begin position="597"/>
        <end position="608"/>
    </location>
</feature>
<feature type="region of interest" description="Disordered" evidence="1">
    <location>
        <begin position="721"/>
        <end position="959"/>
    </location>
</feature>
<feature type="region of interest" description="Disordered" evidence="1">
    <location>
        <begin position="457"/>
        <end position="480"/>
    </location>
</feature>
<sequence length="1298" mass="141484">MMNVDIIDMDDRIKGTDLRGTKYTVSQDGLCPRCGNSNRLYVILDKLFPMGDMPEILHSLIAKGRAILWSSQEKEGYQDPPTFLCRGFCPPDPLGAGFNVNWSNVSLRQILESLDNPMQKAFKPVSGPDESRFRGSSQSESSDNTLYVLDELRGQKSHEKGNASQTPTMQSSSDKEDETEEDDEDEEDDIDEEELIKQMLAKEELKLSQQNNSEDEDEDAADHADHEDDDKHKEASSVVSDSDNFSEPSTSSSNLIRSSVVNVTASTATATSTATTSNKTPSTEASSYPVSSNGRCPYCDSSDVKYIIMVSENTKDTDLPQSLQQLLKRNQAFKMAKGDSEPPSFQCQKCQYGFNLNWSTANLELIFGLPPTTSSSATATTAKPTSNKSTKQTAVPFKQPPRYPSYPPPMGLPPTRYPPPIGIPPPVPYHGYTPAYPSYYGSYYPPPSIPPPPVGTYPFSPPAASQSTIPPPGISPLGIFPPGVPPPGVLPPGILPPGIPPPSLPLPGVLRAIPPPGVPPPGYPTPAITPVPCAGTWGNYPYHTPSLYRPPPSTRYGPIPVARPHHSAPTQATPPAPWPQLPVTAATSATSVPAQQDPSSEQDTAENNSKVAAARFEMVLNQIDRAKARVRHEKEHQKKEIQKEHLTVSQQYEAEPNALSDEGQQMVDYDEKPPGEEDADFESNVIITASEDKNLFGHEGVDTPTSEQSVVASQEILSDSVESVIVGQQDDQDNGQLLESSENEHNSTSDINNHDADSVLPETMKDPKVTVSTEGVRSVLSEKEDGSLGMQPARSKRTRQFWRSIRPEPATSTEDTDSTVTEEETPAVTGRARRSRMSGAPSTIAENLDIQDVQDRESRGGMDVSDIDKAESSDILSQGSAAPETGSDSQEGLSESLVSSSETETAPAGPRQGKVGRGRKRKQESTEMEGVVPRPPTRKTRREAAETEGSVLTERVSEGSKNVEYENISMETPVVISQEEGKKVVFESPKIETSPEIEGNGKSGVLTNRRQTRKSAQKSQEPEVPQGSITSRQVEVSSNIAEEDEAMDVGSNRRSRRSAPRNISQRTNKPSVKRQTRTSLQLTSKDSDLADTEHVVFNDKASERDSRGDDETPANEQSSAEQKNVVADRSREDEGTKSSVSTEDALVNTVIDVLSSRVSDSLTTEEVSGRFQTKSHDTPVVPKVKTPNSDTSNGEEAEKTPKTRKSRKSLDVKEVQLSPDPVTAAGTLSSRRSQRKKSTPSLPEATTLLQDSAKNFEDEEHIEDEESLASPKKVSRKTAPMKSTETVTKRVTRSRQKK</sequence>
<protein>
    <submittedName>
        <fullName evidence="2">Uncharacterized protein</fullName>
    </submittedName>
</protein>
<feature type="compositionally biased region" description="Polar residues" evidence="1">
    <location>
        <begin position="703"/>
        <end position="715"/>
    </location>
</feature>
<feature type="compositionally biased region" description="Basic and acidic residues" evidence="1">
    <location>
        <begin position="1126"/>
        <end position="1136"/>
    </location>
</feature>
<feature type="compositionally biased region" description="Pro residues" evidence="1">
    <location>
        <begin position="398"/>
        <end position="412"/>
    </location>
</feature>
<name>A0AAU9WWD6_9CNID</name>
<dbReference type="Proteomes" id="UP001159428">
    <property type="component" value="Unassembled WGS sequence"/>
</dbReference>
<feature type="region of interest" description="Disordered" evidence="1">
    <location>
        <begin position="977"/>
        <end position="1298"/>
    </location>
</feature>
<feature type="region of interest" description="Disordered" evidence="1">
    <location>
        <begin position="119"/>
        <end position="190"/>
    </location>
</feature>
<feature type="compositionally biased region" description="Low complexity" evidence="1">
    <location>
        <begin position="267"/>
        <end position="283"/>
    </location>
</feature>
<feature type="compositionally biased region" description="Acidic residues" evidence="1">
    <location>
        <begin position="814"/>
        <end position="825"/>
    </location>
</feature>